<proteinExistence type="predicted"/>
<organism evidence="1 2">
    <name type="scientific">Mycobacterium pinniadriaticum</name>
    <dbReference type="NCBI Taxonomy" id="2994102"/>
    <lineage>
        <taxon>Bacteria</taxon>
        <taxon>Bacillati</taxon>
        <taxon>Actinomycetota</taxon>
        <taxon>Actinomycetes</taxon>
        <taxon>Mycobacteriales</taxon>
        <taxon>Mycobacteriaceae</taxon>
        <taxon>Mycobacterium</taxon>
    </lineage>
</organism>
<protein>
    <submittedName>
        <fullName evidence="1">Uncharacterized protein</fullName>
    </submittedName>
</protein>
<name>A0ABT3SEM9_9MYCO</name>
<evidence type="ECO:0000313" key="2">
    <source>
        <dbReference type="Proteomes" id="UP001300745"/>
    </source>
</evidence>
<dbReference type="Proteomes" id="UP001300745">
    <property type="component" value="Unassembled WGS sequence"/>
</dbReference>
<dbReference type="RefSeq" id="WP_265997503.1">
    <property type="nucleotide sequence ID" value="NZ_JAPJDN010000010.1"/>
</dbReference>
<reference evidence="1 2" key="1">
    <citation type="submission" date="2022-11" db="EMBL/GenBank/DDBJ databases">
        <title>Mycobacterium sp. nov.</title>
        <authorList>
            <person name="Papic B."/>
            <person name="Spicic S."/>
            <person name="Duvnjak S."/>
        </authorList>
    </citation>
    <scope>NUCLEOTIDE SEQUENCE [LARGE SCALE GENOMIC DNA]</scope>
    <source>
        <strain evidence="1 2">CVI_P4</strain>
    </source>
</reference>
<evidence type="ECO:0000313" key="1">
    <source>
        <dbReference type="EMBL" id="MCX2937842.1"/>
    </source>
</evidence>
<sequence>MGQQFIATTRIGPTEIEHHTVNWAEECDLTDDKIVAAEFDFDNPQLKIQWENYTDTDTTLCINANGVAPGKYFAGHTVYLESGRKLRRTILVRVVQR</sequence>
<dbReference type="EMBL" id="JAPJDO010000010">
    <property type="protein sequence ID" value="MCX2937842.1"/>
    <property type="molecule type" value="Genomic_DNA"/>
</dbReference>
<comment type="caution">
    <text evidence="1">The sequence shown here is derived from an EMBL/GenBank/DDBJ whole genome shotgun (WGS) entry which is preliminary data.</text>
</comment>
<keyword evidence="2" id="KW-1185">Reference proteome</keyword>
<gene>
    <name evidence="1" type="ORF">ORI27_14120</name>
</gene>
<accession>A0ABT3SEM9</accession>